<evidence type="ECO:0000313" key="3">
    <source>
        <dbReference type="Proteomes" id="UP000826195"/>
    </source>
</evidence>
<evidence type="ECO:0000256" key="1">
    <source>
        <dbReference type="SAM" id="MobiDB-lite"/>
    </source>
</evidence>
<accession>A0AAV7HZN5</accession>
<organism evidence="2 3">
    <name type="scientific">Cotesia glomerata</name>
    <name type="common">Lepidopteran parasitic wasp</name>
    <name type="synonym">Apanteles glomeratus</name>
    <dbReference type="NCBI Taxonomy" id="32391"/>
    <lineage>
        <taxon>Eukaryota</taxon>
        <taxon>Metazoa</taxon>
        <taxon>Ecdysozoa</taxon>
        <taxon>Arthropoda</taxon>
        <taxon>Hexapoda</taxon>
        <taxon>Insecta</taxon>
        <taxon>Pterygota</taxon>
        <taxon>Neoptera</taxon>
        <taxon>Endopterygota</taxon>
        <taxon>Hymenoptera</taxon>
        <taxon>Apocrita</taxon>
        <taxon>Ichneumonoidea</taxon>
        <taxon>Braconidae</taxon>
        <taxon>Microgastrinae</taxon>
        <taxon>Cotesia</taxon>
    </lineage>
</organism>
<comment type="caution">
    <text evidence="2">The sequence shown here is derived from an EMBL/GenBank/DDBJ whole genome shotgun (WGS) entry which is preliminary data.</text>
</comment>
<keyword evidence="3" id="KW-1185">Reference proteome</keyword>
<sequence length="78" mass="8667">MQHWNQENEIEFKAAEDDDGVGVGVGDPWDTAAWLAEEGEEDKGEHDDNDVKRGENVARCRDVRQKATMGLKNLLGAV</sequence>
<dbReference type="Proteomes" id="UP000826195">
    <property type="component" value="Unassembled WGS sequence"/>
</dbReference>
<name>A0AAV7HZN5_COTGL</name>
<reference evidence="2 3" key="1">
    <citation type="journal article" date="2021" name="J. Hered.">
        <title>A chromosome-level genome assembly of the parasitoid wasp, Cotesia glomerata (Hymenoptera: Braconidae).</title>
        <authorList>
            <person name="Pinto B.J."/>
            <person name="Weis J.J."/>
            <person name="Gamble T."/>
            <person name="Ode P.J."/>
            <person name="Paul R."/>
            <person name="Zaspel J.M."/>
        </authorList>
    </citation>
    <scope>NUCLEOTIDE SEQUENCE [LARGE SCALE GENOMIC DNA]</scope>
    <source>
        <strain evidence="2">CgM1</strain>
    </source>
</reference>
<dbReference type="EMBL" id="JAHXZJ010002982">
    <property type="protein sequence ID" value="KAH0535534.1"/>
    <property type="molecule type" value="Genomic_DNA"/>
</dbReference>
<feature type="region of interest" description="Disordered" evidence="1">
    <location>
        <begin position="1"/>
        <end position="28"/>
    </location>
</feature>
<gene>
    <name evidence="2" type="ORF">KQX54_016993</name>
</gene>
<evidence type="ECO:0000313" key="2">
    <source>
        <dbReference type="EMBL" id="KAH0535534.1"/>
    </source>
</evidence>
<protein>
    <submittedName>
        <fullName evidence="2">Uncharacterized protein</fullName>
    </submittedName>
</protein>
<dbReference type="AlphaFoldDB" id="A0AAV7HZN5"/>
<proteinExistence type="predicted"/>